<accession>A0A915IFW0</accession>
<evidence type="ECO:0000313" key="2">
    <source>
        <dbReference type="WBParaSite" id="nRc.2.0.1.t12694-RA"/>
    </source>
</evidence>
<keyword evidence="1" id="KW-1185">Reference proteome</keyword>
<dbReference type="AlphaFoldDB" id="A0A915IFW0"/>
<dbReference type="WBParaSite" id="nRc.2.0.1.t12694-RA">
    <property type="protein sequence ID" value="nRc.2.0.1.t12694-RA"/>
    <property type="gene ID" value="nRc.2.0.1.g12694"/>
</dbReference>
<sequence length="104" mass="11443">MLPPPGLPTPQVIQASTMDASQYLSTVESQAHSEEIPIAQDEQNMYGQAYISQYMDAKGAKKKEQDQTAGTPIHTVVETPQELAAQLAEEDKEIQVLALTWDVE</sequence>
<proteinExistence type="predicted"/>
<protein>
    <submittedName>
        <fullName evidence="2">Uncharacterized protein</fullName>
    </submittedName>
</protein>
<dbReference type="Proteomes" id="UP000887565">
    <property type="component" value="Unplaced"/>
</dbReference>
<evidence type="ECO:0000313" key="1">
    <source>
        <dbReference type="Proteomes" id="UP000887565"/>
    </source>
</evidence>
<reference evidence="2" key="1">
    <citation type="submission" date="2022-11" db="UniProtKB">
        <authorList>
            <consortium name="WormBaseParasite"/>
        </authorList>
    </citation>
    <scope>IDENTIFICATION</scope>
</reference>
<organism evidence="1 2">
    <name type="scientific">Romanomermis culicivorax</name>
    <name type="common">Nematode worm</name>
    <dbReference type="NCBI Taxonomy" id="13658"/>
    <lineage>
        <taxon>Eukaryota</taxon>
        <taxon>Metazoa</taxon>
        <taxon>Ecdysozoa</taxon>
        <taxon>Nematoda</taxon>
        <taxon>Enoplea</taxon>
        <taxon>Dorylaimia</taxon>
        <taxon>Mermithida</taxon>
        <taxon>Mermithoidea</taxon>
        <taxon>Mermithidae</taxon>
        <taxon>Romanomermis</taxon>
    </lineage>
</organism>
<name>A0A915IFW0_ROMCU</name>